<evidence type="ECO:0000313" key="3">
    <source>
        <dbReference type="Proteomes" id="UP000567179"/>
    </source>
</evidence>
<dbReference type="Proteomes" id="UP000567179">
    <property type="component" value="Unassembled WGS sequence"/>
</dbReference>
<dbReference type="AlphaFoldDB" id="A0A8H5B2F2"/>
<dbReference type="EMBL" id="JAACJJ010000043">
    <property type="protein sequence ID" value="KAF5315106.1"/>
    <property type="molecule type" value="Genomic_DNA"/>
</dbReference>
<name>A0A8H5B2F2_9AGAR</name>
<feature type="region of interest" description="Disordered" evidence="1">
    <location>
        <begin position="73"/>
        <end position="108"/>
    </location>
</feature>
<accession>A0A8H5B2F2</accession>
<proteinExistence type="predicted"/>
<evidence type="ECO:0000256" key="1">
    <source>
        <dbReference type="SAM" id="MobiDB-lite"/>
    </source>
</evidence>
<feature type="compositionally biased region" description="Polar residues" evidence="1">
    <location>
        <begin position="78"/>
        <end position="88"/>
    </location>
</feature>
<comment type="caution">
    <text evidence="2">The sequence shown here is derived from an EMBL/GenBank/DDBJ whole genome shotgun (WGS) entry which is preliminary data.</text>
</comment>
<gene>
    <name evidence="2" type="ORF">D9619_007374</name>
</gene>
<reference evidence="2 3" key="1">
    <citation type="journal article" date="2020" name="ISME J.">
        <title>Uncovering the hidden diversity of litter-decomposition mechanisms in mushroom-forming fungi.</title>
        <authorList>
            <person name="Floudas D."/>
            <person name="Bentzer J."/>
            <person name="Ahren D."/>
            <person name="Johansson T."/>
            <person name="Persson P."/>
            <person name="Tunlid A."/>
        </authorList>
    </citation>
    <scope>NUCLEOTIDE SEQUENCE [LARGE SCALE GENOMIC DNA]</scope>
    <source>
        <strain evidence="2 3">CBS 101986</strain>
    </source>
</reference>
<evidence type="ECO:0000313" key="2">
    <source>
        <dbReference type="EMBL" id="KAF5315106.1"/>
    </source>
</evidence>
<keyword evidence="3" id="KW-1185">Reference proteome</keyword>
<organism evidence="2 3">
    <name type="scientific">Psilocybe cf. subviscida</name>
    <dbReference type="NCBI Taxonomy" id="2480587"/>
    <lineage>
        <taxon>Eukaryota</taxon>
        <taxon>Fungi</taxon>
        <taxon>Dikarya</taxon>
        <taxon>Basidiomycota</taxon>
        <taxon>Agaricomycotina</taxon>
        <taxon>Agaricomycetes</taxon>
        <taxon>Agaricomycetidae</taxon>
        <taxon>Agaricales</taxon>
        <taxon>Agaricineae</taxon>
        <taxon>Strophariaceae</taxon>
        <taxon>Psilocybe</taxon>
    </lineage>
</organism>
<protein>
    <submittedName>
        <fullName evidence="2">Uncharacterized protein</fullName>
    </submittedName>
</protein>
<sequence length="163" mass="17683">MTPLTQRWSSAYQTHQISFRLQIPARRSPITNHPLRGHHLHLNALTLDCIAGQSMRSGLGVFVLPQSRTPPCIGPRLTGSTIAPTRPSSGHRRQRPTPRVNLCDQPQRGSLTCGAHPRAQKQVLRDFGQPAGHAAGARTAKTFISTQPSFSVPFSSLMLPGGA</sequence>